<evidence type="ECO:0000256" key="4">
    <source>
        <dbReference type="ARBA" id="ARBA00022692"/>
    </source>
</evidence>
<keyword evidence="7" id="KW-0675">Receptor</keyword>
<evidence type="ECO:0000256" key="8">
    <source>
        <dbReference type="SAM" id="Phobius"/>
    </source>
</evidence>
<evidence type="ECO:0000256" key="1">
    <source>
        <dbReference type="ARBA" id="ARBA00004651"/>
    </source>
</evidence>
<feature type="transmembrane region" description="Helical" evidence="8">
    <location>
        <begin position="38"/>
        <end position="59"/>
    </location>
</feature>
<protein>
    <submittedName>
        <fullName evidence="10">Gustatory receptor 5a for trehalose-like</fullName>
    </submittedName>
</protein>
<dbReference type="Proteomes" id="UP000695000">
    <property type="component" value="Unplaced"/>
</dbReference>
<comment type="subcellular location">
    <subcellularLocation>
        <location evidence="1">Cell membrane</location>
        <topology evidence="1">Multi-pass membrane protein</topology>
    </subcellularLocation>
</comment>
<dbReference type="PANTHER" id="PTHR21421">
    <property type="entry name" value="GUSTATORY RECEPTOR"/>
    <property type="match status" value="1"/>
</dbReference>
<organism evidence="9 10">
    <name type="scientific">Nicrophorus vespilloides</name>
    <name type="common">Boreal carrion beetle</name>
    <dbReference type="NCBI Taxonomy" id="110193"/>
    <lineage>
        <taxon>Eukaryota</taxon>
        <taxon>Metazoa</taxon>
        <taxon>Ecdysozoa</taxon>
        <taxon>Arthropoda</taxon>
        <taxon>Hexapoda</taxon>
        <taxon>Insecta</taxon>
        <taxon>Pterygota</taxon>
        <taxon>Neoptera</taxon>
        <taxon>Endopterygota</taxon>
        <taxon>Coleoptera</taxon>
        <taxon>Polyphaga</taxon>
        <taxon>Staphyliniformia</taxon>
        <taxon>Silphidae</taxon>
        <taxon>Nicrophorinae</taxon>
        <taxon>Nicrophorus</taxon>
    </lineage>
</organism>
<evidence type="ECO:0000256" key="6">
    <source>
        <dbReference type="ARBA" id="ARBA00023136"/>
    </source>
</evidence>
<dbReference type="InterPro" id="IPR009318">
    <property type="entry name" value="Gustatory_rcpt"/>
</dbReference>
<feature type="transmembrane region" description="Helical" evidence="8">
    <location>
        <begin position="111"/>
        <end position="131"/>
    </location>
</feature>
<comment type="similarity">
    <text evidence="2">Belongs to the insect chemoreceptor superfamily. Gustatory receptor (GR) family. Gr5a subfamily.</text>
</comment>
<evidence type="ECO:0000256" key="7">
    <source>
        <dbReference type="ARBA" id="ARBA00023170"/>
    </source>
</evidence>
<accession>A0ABM1NBT6</accession>
<evidence type="ECO:0000313" key="10">
    <source>
        <dbReference type="RefSeq" id="XP_017784286.1"/>
    </source>
</evidence>
<evidence type="ECO:0000313" key="9">
    <source>
        <dbReference type="Proteomes" id="UP000695000"/>
    </source>
</evidence>
<dbReference type="Pfam" id="PF06151">
    <property type="entry name" value="Trehalose_recp"/>
    <property type="match status" value="1"/>
</dbReference>
<gene>
    <name evidence="10" type="primary">LOC108567972</name>
</gene>
<keyword evidence="9" id="KW-1185">Reference proteome</keyword>
<keyword evidence="6 8" id="KW-0472">Membrane</keyword>
<keyword evidence="5 8" id="KW-1133">Transmembrane helix</keyword>
<name>A0ABM1NBT6_NICVS</name>
<evidence type="ECO:0000256" key="5">
    <source>
        <dbReference type="ARBA" id="ARBA00022989"/>
    </source>
</evidence>
<keyword evidence="4 8" id="KW-0812">Transmembrane</keyword>
<evidence type="ECO:0000256" key="2">
    <source>
        <dbReference type="ARBA" id="ARBA00005327"/>
    </source>
</evidence>
<evidence type="ECO:0000256" key="3">
    <source>
        <dbReference type="ARBA" id="ARBA00022475"/>
    </source>
</evidence>
<dbReference type="RefSeq" id="XP_017784286.1">
    <property type="nucleotide sequence ID" value="XM_017928797.1"/>
</dbReference>
<dbReference type="PANTHER" id="PTHR21421:SF29">
    <property type="entry name" value="GUSTATORY RECEPTOR 5A FOR TREHALOSE-RELATED"/>
    <property type="match status" value="1"/>
</dbReference>
<dbReference type="GeneID" id="108567972"/>
<keyword evidence="3" id="KW-1003">Cell membrane</keyword>
<proteinExistence type="inferred from homology"/>
<sequence>MDSALTGLILISFADNMIHILVQLHNTLKPLDGGIFHRVYFIYSFGFLLIRTTLVVLFADKIYCESSESGKILSRISARAYNTEIDRLSMQIQIEPSCLTGNGFFKLKKSLILSIAGAIVTYELVLLQFYVH</sequence>
<reference evidence="10" key="1">
    <citation type="submission" date="2025-08" db="UniProtKB">
        <authorList>
            <consortium name="RefSeq"/>
        </authorList>
    </citation>
    <scope>IDENTIFICATION</scope>
    <source>
        <tissue evidence="10">Whole Larva</tissue>
    </source>
</reference>